<keyword evidence="4" id="KW-1185">Reference proteome</keyword>
<feature type="compositionally biased region" description="Polar residues" evidence="1">
    <location>
        <begin position="480"/>
        <end position="490"/>
    </location>
</feature>
<keyword evidence="2" id="KW-0472">Membrane</keyword>
<reference evidence="3 4" key="1">
    <citation type="submission" date="2021-08" db="EMBL/GenBank/DDBJ databases">
        <title>Draft Genome Sequence of Phanerochaete sordida strain YK-624.</title>
        <authorList>
            <person name="Mori T."/>
            <person name="Dohra H."/>
            <person name="Suzuki T."/>
            <person name="Kawagishi H."/>
            <person name="Hirai H."/>
        </authorList>
    </citation>
    <scope>NUCLEOTIDE SEQUENCE [LARGE SCALE GENOMIC DNA]</scope>
    <source>
        <strain evidence="3 4">YK-624</strain>
    </source>
</reference>
<comment type="caution">
    <text evidence="3">The sequence shown here is derived from an EMBL/GenBank/DDBJ whole genome shotgun (WGS) entry which is preliminary data.</text>
</comment>
<proteinExistence type="predicted"/>
<evidence type="ECO:0000256" key="2">
    <source>
        <dbReference type="SAM" id="Phobius"/>
    </source>
</evidence>
<keyword evidence="2" id="KW-0812">Transmembrane</keyword>
<feature type="transmembrane region" description="Helical" evidence="2">
    <location>
        <begin position="273"/>
        <end position="295"/>
    </location>
</feature>
<dbReference type="Proteomes" id="UP000703269">
    <property type="component" value="Unassembled WGS sequence"/>
</dbReference>
<accession>A0A9P3LGZ6</accession>
<evidence type="ECO:0000313" key="4">
    <source>
        <dbReference type="Proteomes" id="UP000703269"/>
    </source>
</evidence>
<name>A0A9P3LGZ6_9APHY</name>
<dbReference type="AlphaFoldDB" id="A0A9P3LGZ6"/>
<dbReference type="Gene3D" id="2.60.120.260">
    <property type="entry name" value="Galactose-binding domain-like"/>
    <property type="match status" value="1"/>
</dbReference>
<feature type="region of interest" description="Disordered" evidence="1">
    <location>
        <begin position="450"/>
        <end position="498"/>
    </location>
</feature>
<protein>
    <submittedName>
        <fullName evidence="3">Uncharacterized protein</fullName>
    </submittedName>
</protein>
<gene>
    <name evidence="3" type="ORF">PsYK624_103320</name>
</gene>
<organism evidence="3 4">
    <name type="scientific">Phanerochaete sordida</name>
    <dbReference type="NCBI Taxonomy" id="48140"/>
    <lineage>
        <taxon>Eukaryota</taxon>
        <taxon>Fungi</taxon>
        <taxon>Dikarya</taxon>
        <taxon>Basidiomycota</taxon>
        <taxon>Agaricomycotina</taxon>
        <taxon>Agaricomycetes</taxon>
        <taxon>Polyporales</taxon>
        <taxon>Phanerochaetaceae</taxon>
        <taxon>Phanerochaete</taxon>
    </lineage>
</organism>
<feature type="compositionally biased region" description="Low complexity" evidence="1">
    <location>
        <begin position="173"/>
        <end position="197"/>
    </location>
</feature>
<keyword evidence="2" id="KW-1133">Transmembrane helix</keyword>
<feature type="region of interest" description="Disordered" evidence="1">
    <location>
        <begin position="156"/>
        <end position="197"/>
    </location>
</feature>
<evidence type="ECO:0000313" key="3">
    <source>
        <dbReference type="EMBL" id="GJE94164.1"/>
    </source>
</evidence>
<sequence>MSVRVNLRRDSGESAPVIVDDQSGPIEWLGVWANLSSGNEAINQGTLKELDAPGGGFTFEFTGSQIQVFGVVRALQNDKPYVATSSSYSIDGNELGSFTSPNLTQEADGTMFFNSGSLQAGSHQLFVSVDSVSEDYPYLLDYLAFIPAPTLNPGTIPVSTGSSPPSSSPSPSPSAASSSPPPSSSSSSSSSTSLSSQLPPSSSLSSSSLSSSSLSLSPISSTASSSLFSSAVNTALPSAAITSTFFSSSSTTKPTNAPQSDVVASHSSHIGPIVGSVTGGAFFLAVLFGLLLWCLRRRRAQPDGYNSCSMVEGKSATMTPQGGIHGITPYLLPRDYRSSPTNFNATVQPQLALGGAEVEHARSEKVWSPDTLHSSVISYGAVPGRSSPQHLLSGPSGGSALSEVSSVSGSVGATSTAALVRNVESARAGSDYAVVAQRAPWTLQRLILPGPRSGQLPTRQPPTMRGESGLLFPPNANYDEVSSQATTQPPAYSPLRER</sequence>
<evidence type="ECO:0000256" key="1">
    <source>
        <dbReference type="SAM" id="MobiDB-lite"/>
    </source>
</evidence>
<dbReference type="OrthoDB" id="2756615at2759"/>
<dbReference type="EMBL" id="BPQB01000038">
    <property type="protein sequence ID" value="GJE94164.1"/>
    <property type="molecule type" value="Genomic_DNA"/>
</dbReference>